<evidence type="ECO:0000313" key="2">
    <source>
        <dbReference type="EMBL" id="PWA65626.1"/>
    </source>
</evidence>
<feature type="region of interest" description="Disordered" evidence="1">
    <location>
        <begin position="451"/>
        <end position="475"/>
    </location>
</feature>
<dbReference type="STRING" id="35608.A0A2U1MWN4"/>
<dbReference type="Pfam" id="PF07093">
    <property type="entry name" value="SGT1"/>
    <property type="match status" value="1"/>
</dbReference>
<accession>A0A2U1MWN4</accession>
<organism evidence="2 3">
    <name type="scientific">Artemisia annua</name>
    <name type="common">Sweet wormwood</name>
    <dbReference type="NCBI Taxonomy" id="35608"/>
    <lineage>
        <taxon>Eukaryota</taxon>
        <taxon>Viridiplantae</taxon>
        <taxon>Streptophyta</taxon>
        <taxon>Embryophyta</taxon>
        <taxon>Tracheophyta</taxon>
        <taxon>Spermatophyta</taxon>
        <taxon>Magnoliopsida</taxon>
        <taxon>eudicotyledons</taxon>
        <taxon>Gunneridae</taxon>
        <taxon>Pentapetalae</taxon>
        <taxon>asterids</taxon>
        <taxon>campanulids</taxon>
        <taxon>Asterales</taxon>
        <taxon>Asteraceae</taxon>
        <taxon>Asteroideae</taxon>
        <taxon>Anthemideae</taxon>
        <taxon>Artemisiinae</taxon>
        <taxon>Artemisia</taxon>
    </lineage>
</organism>
<sequence>MAEADVSSIFSQKNSRLAEDTVFYSIFPDSSLSPDIKSQNPITIPLISSQLQALHLEILHSLSSYTTNYIWQHEPFTISPSTQTPCAFCPSSSNQIPHLHGKLRYGDNLEDEWFVVFLLFEVSRRFPNLSISVWDTDGEFLLIEAAFHLPKWLNPETSTNRIFIRGGNLHIVPTNQFPTVPTLFDALSYVLTNEEKTKASSSVQLAIRNRIGDYPNRAVKNMQRVRVRVPVLVAQILKHEPCLISLAVEGFYDRDIDSMKYAAKMELFLPNKSADDIVEVSVIMSRAMYAQLMQQTFQAPKGYPMPPRSDSGYAAAELGMKIACGFEMIYQTRKQEGLEGKGSTWEVYKESLERSGYFEGLLPGSKEYKRLMENAQDYYRKSSLHSRESEIMSAPVRRIDDILSNPGSADEFKGQELPPSDDDSWMYNGEDELNAALLERQQEMEDYNMNHKKNKKPKDHEDAGPSSSSNINDYDLGDIAKSMQDFVQKMSSFEGAEVPGDRNLNDVDFDVEQFMKEIQSVMKPPNGAHADGGYDDVDEDFSSGMDLDDSEDSDYEEAGDDHENEQAAFMSSYSDVLSKELKSTTLDKSFVRANEPPLKKDEGPSNASGDADEEFSPVDVDLNLVKSFLGSFSSQEGLPGPASNLLGLMGLQLPQDNQKDK</sequence>
<comment type="caution">
    <text evidence="2">The sequence shown here is derived from an EMBL/GenBank/DDBJ whole genome shotgun (WGS) entry which is preliminary data.</text>
</comment>
<keyword evidence="3" id="KW-1185">Reference proteome</keyword>
<gene>
    <name evidence="2" type="ORF">CTI12_AA334130</name>
</gene>
<feature type="compositionally biased region" description="Acidic residues" evidence="1">
    <location>
        <begin position="533"/>
        <end position="563"/>
    </location>
</feature>
<dbReference type="OrthoDB" id="27237at2759"/>
<dbReference type="AlphaFoldDB" id="A0A2U1MWN4"/>
<evidence type="ECO:0000256" key="1">
    <source>
        <dbReference type="SAM" id="MobiDB-lite"/>
    </source>
</evidence>
<dbReference type="PANTHER" id="PTHR13060">
    <property type="entry name" value="SGT1 PROTEIN HSGT1 SUPPRESSOR OF GCR2"/>
    <property type="match status" value="1"/>
</dbReference>
<feature type="region of interest" description="Disordered" evidence="1">
    <location>
        <begin position="402"/>
        <end position="427"/>
    </location>
</feature>
<evidence type="ECO:0000313" key="3">
    <source>
        <dbReference type="Proteomes" id="UP000245207"/>
    </source>
</evidence>
<protein>
    <recommendedName>
        <fullName evidence="4">SGT1-like protein</fullName>
    </recommendedName>
</protein>
<feature type="region of interest" description="Disordered" evidence="1">
    <location>
        <begin position="522"/>
        <end position="571"/>
    </location>
</feature>
<dbReference type="InterPro" id="IPR010770">
    <property type="entry name" value="Ecd"/>
</dbReference>
<dbReference type="Proteomes" id="UP000245207">
    <property type="component" value="Unassembled WGS sequence"/>
</dbReference>
<dbReference type="EMBL" id="PKPP01004183">
    <property type="protein sequence ID" value="PWA65626.1"/>
    <property type="molecule type" value="Genomic_DNA"/>
</dbReference>
<dbReference type="GO" id="GO:0005634">
    <property type="term" value="C:nucleus"/>
    <property type="evidence" value="ECO:0007669"/>
    <property type="project" value="TreeGrafter"/>
</dbReference>
<reference evidence="2 3" key="1">
    <citation type="journal article" date="2018" name="Mol. Plant">
        <title>The genome of Artemisia annua provides insight into the evolution of Asteraceae family and artemisinin biosynthesis.</title>
        <authorList>
            <person name="Shen Q."/>
            <person name="Zhang L."/>
            <person name="Liao Z."/>
            <person name="Wang S."/>
            <person name="Yan T."/>
            <person name="Shi P."/>
            <person name="Liu M."/>
            <person name="Fu X."/>
            <person name="Pan Q."/>
            <person name="Wang Y."/>
            <person name="Lv Z."/>
            <person name="Lu X."/>
            <person name="Zhang F."/>
            <person name="Jiang W."/>
            <person name="Ma Y."/>
            <person name="Chen M."/>
            <person name="Hao X."/>
            <person name="Li L."/>
            <person name="Tang Y."/>
            <person name="Lv G."/>
            <person name="Zhou Y."/>
            <person name="Sun X."/>
            <person name="Brodelius P.E."/>
            <person name="Rose J.K.C."/>
            <person name="Tang K."/>
        </authorList>
    </citation>
    <scope>NUCLEOTIDE SEQUENCE [LARGE SCALE GENOMIC DNA]</scope>
    <source>
        <strain evidence="3">cv. Huhao1</strain>
        <tissue evidence="2">Leaf</tissue>
    </source>
</reference>
<feature type="region of interest" description="Disordered" evidence="1">
    <location>
        <begin position="585"/>
        <end position="615"/>
    </location>
</feature>
<proteinExistence type="predicted"/>
<dbReference type="PANTHER" id="PTHR13060:SF0">
    <property type="entry name" value="PROTEIN ECDYSONELESS HOMOLOG"/>
    <property type="match status" value="1"/>
</dbReference>
<evidence type="ECO:0008006" key="4">
    <source>
        <dbReference type="Google" id="ProtNLM"/>
    </source>
</evidence>
<name>A0A2U1MWN4_ARTAN</name>